<gene>
    <name evidence="2" type="ORF">CA13_53130</name>
</gene>
<name>A0A5C5Z9G2_9BACT</name>
<dbReference type="Pfam" id="PF07643">
    <property type="entry name" value="DUF1598"/>
    <property type="match status" value="1"/>
</dbReference>
<keyword evidence="1" id="KW-0732">Signal</keyword>
<evidence type="ECO:0008006" key="4">
    <source>
        <dbReference type="Google" id="ProtNLM"/>
    </source>
</evidence>
<accession>A0A5C5Z9G2</accession>
<proteinExistence type="predicted"/>
<evidence type="ECO:0000256" key="1">
    <source>
        <dbReference type="SAM" id="SignalP"/>
    </source>
</evidence>
<protein>
    <recommendedName>
        <fullName evidence="4">DUF1598 domain-containing protein</fullName>
    </recommendedName>
</protein>
<dbReference type="RefSeq" id="WP_146401253.1">
    <property type="nucleotide sequence ID" value="NZ_SJPJ01000001.1"/>
</dbReference>
<organism evidence="2 3">
    <name type="scientific">Novipirellula herctigrandis</name>
    <dbReference type="NCBI Taxonomy" id="2527986"/>
    <lineage>
        <taxon>Bacteria</taxon>
        <taxon>Pseudomonadati</taxon>
        <taxon>Planctomycetota</taxon>
        <taxon>Planctomycetia</taxon>
        <taxon>Pirellulales</taxon>
        <taxon>Pirellulaceae</taxon>
        <taxon>Novipirellula</taxon>
    </lineage>
</organism>
<evidence type="ECO:0000313" key="2">
    <source>
        <dbReference type="EMBL" id="TWT83840.1"/>
    </source>
</evidence>
<dbReference type="OrthoDB" id="233246at2"/>
<feature type="signal peptide" evidence="1">
    <location>
        <begin position="1"/>
        <end position="32"/>
    </location>
</feature>
<sequence precursor="true">MESGKLHNSRPHTLRFLTSLLAVVCVSTSLHAGLNNNGGQAVGGVLINPEGVVRNATIDEQRELANVARAAHQDPIGALTEATDMRMISLVGIQKALQECHDAGTPIPSDLVYMAGMTRIQYVFVDTDRNDIILAGPAEPWEMQQDGSVVGTVSGKSTMRLADLIVALRTVEDARREGISCSIEPTAEGRLNLRQMLRRVKLRPGQNPAIFEAQLKEAFGPQMILLSGVPKDCRYARILVAADYDMKRVALALTPSNVRGLPSYLEMSQNSRHSATQNPRWWMACNYEAMVKSEDALAWKLTGQGVKTLTEQDVIAADGTVEGAGRSDKIATKWAETMTDKYTELAKQMPVFGDLQSIMDMTVVATLISQEQLDVKAGIDMSTLQQQTDVVNLTSYAVPQSVDPQCSFIRGRSGWVVTASGGVDVNAFDVVRNQTVDAKVADTRQTALASAGERWWWNK</sequence>
<keyword evidence="3" id="KW-1185">Reference proteome</keyword>
<comment type="caution">
    <text evidence="2">The sequence shown here is derived from an EMBL/GenBank/DDBJ whole genome shotgun (WGS) entry which is preliminary data.</text>
</comment>
<reference evidence="2 3" key="1">
    <citation type="submission" date="2019-02" db="EMBL/GenBank/DDBJ databases">
        <title>Deep-cultivation of Planctomycetes and their phenomic and genomic characterization uncovers novel biology.</title>
        <authorList>
            <person name="Wiegand S."/>
            <person name="Jogler M."/>
            <person name="Boedeker C."/>
            <person name="Pinto D."/>
            <person name="Vollmers J."/>
            <person name="Rivas-Marin E."/>
            <person name="Kohn T."/>
            <person name="Peeters S.H."/>
            <person name="Heuer A."/>
            <person name="Rast P."/>
            <person name="Oberbeckmann S."/>
            <person name="Bunk B."/>
            <person name="Jeske O."/>
            <person name="Meyerdierks A."/>
            <person name="Storesund J.E."/>
            <person name="Kallscheuer N."/>
            <person name="Luecker S."/>
            <person name="Lage O.M."/>
            <person name="Pohl T."/>
            <person name="Merkel B.J."/>
            <person name="Hornburger P."/>
            <person name="Mueller R.-W."/>
            <person name="Bruemmer F."/>
            <person name="Labrenz M."/>
            <person name="Spormann A.M."/>
            <person name="Op Den Camp H."/>
            <person name="Overmann J."/>
            <person name="Amann R."/>
            <person name="Jetten M.S.M."/>
            <person name="Mascher T."/>
            <person name="Medema M.H."/>
            <person name="Devos D.P."/>
            <person name="Kaster A.-K."/>
            <person name="Ovreas L."/>
            <person name="Rohde M."/>
            <person name="Galperin M.Y."/>
            <person name="Jogler C."/>
        </authorList>
    </citation>
    <scope>NUCLEOTIDE SEQUENCE [LARGE SCALE GENOMIC DNA]</scope>
    <source>
        <strain evidence="2 3">CA13</strain>
    </source>
</reference>
<dbReference type="EMBL" id="SJPJ01000001">
    <property type="protein sequence ID" value="TWT83840.1"/>
    <property type="molecule type" value="Genomic_DNA"/>
</dbReference>
<dbReference type="Proteomes" id="UP000315010">
    <property type="component" value="Unassembled WGS sequence"/>
</dbReference>
<dbReference type="AlphaFoldDB" id="A0A5C5Z9G2"/>
<dbReference type="InterPro" id="IPR011487">
    <property type="entry name" value="DUF1598"/>
</dbReference>
<feature type="chain" id="PRO_5023140529" description="DUF1598 domain-containing protein" evidence="1">
    <location>
        <begin position="33"/>
        <end position="459"/>
    </location>
</feature>
<evidence type="ECO:0000313" key="3">
    <source>
        <dbReference type="Proteomes" id="UP000315010"/>
    </source>
</evidence>